<evidence type="ECO:0000313" key="2">
    <source>
        <dbReference type="Proteomes" id="UP000549882"/>
    </source>
</evidence>
<keyword evidence="2" id="KW-1185">Reference proteome</keyword>
<dbReference type="Proteomes" id="UP000549882">
    <property type="component" value="Unassembled WGS sequence"/>
</dbReference>
<dbReference type="EMBL" id="JACHBI010000014">
    <property type="protein sequence ID" value="MBB5576758.1"/>
    <property type="molecule type" value="Genomic_DNA"/>
</dbReference>
<gene>
    <name evidence="1" type="ORF">GGD50_005403</name>
</gene>
<dbReference type="RefSeq" id="WP_146143967.1">
    <property type="nucleotide sequence ID" value="NZ_JACHBI010000014.1"/>
</dbReference>
<name>A0A7W8XW98_9HYPH</name>
<organism evidence="1 2">
    <name type="scientific">Rhizobium paranaense</name>
    <dbReference type="NCBI Taxonomy" id="1650438"/>
    <lineage>
        <taxon>Bacteria</taxon>
        <taxon>Pseudomonadati</taxon>
        <taxon>Pseudomonadota</taxon>
        <taxon>Alphaproteobacteria</taxon>
        <taxon>Hyphomicrobiales</taxon>
        <taxon>Rhizobiaceae</taxon>
        <taxon>Rhizobium/Agrobacterium group</taxon>
        <taxon>Rhizobium</taxon>
    </lineage>
</organism>
<comment type="caution">
    <text evidence="1">The sequence shown here is derived from an EMBL/GenBank/DDBJ whole genome shotgun (WGS) entry which is preliminary data.</text>
</comment>
<proteinExistence type="predicted"/>
<evidence type="ECO:0000313" key="1">
    <source>
        <dbReference type="EMBL" id="MBB5576758.1"/>
    </source>
</evidence>
<sequence>MSAEPPASPEAKLARILAWLQEKFTRNFSVGKDLWELPKTRSKELISEHFRPQTAILLVKRGPTTDVAGTTSKVYHARDQLS</sequence>
<protein>
    <submittedName>
        <fullName evidence="1">Uncharacterized protein</fullName>
    </submittedName>
</protein>
<reference evidence="1 2" key="1">
    <citation type="submission" date="2020-08" db="EMBL/GenBank/DDBJ databases">
        <title>Genomic Encyclopedia of Type Strains, Phase IV (KMG-V): Genome sequencing to study the core and pangenomes of soil and plant-associated prokaryotes.</title>
        <authorList>
            <person name="Whitman W."/>
        </authorList>
    </citation>
    <scope>NUCLEOTIDE SEQUENCE [LARGE SCALE GENOMIC DNA]</scope>
    <source>
        <strain evidence="1 2">SEMIA 4064</strain>
    </source>
</reference>
<dbReference type="AlphaFoldDB" id="A0A7W8XW98"/>
<accession>A0A7W8XW98</accession>